<evidence type="ECO:0000256" key="1">
    <source>
        <dbReference type="ARBA" id="ARBA00023012"/>
    </source>
</evidence>
<dbReference type="Gene3D" id="1.20.120.160">
    <property type="entry name" value="HPT domain"/>
    <property type="match status" value="1"/>
</dbReference>
<comment type="caution">
    <text evidence="3">The sequence shown here is derived from an EMBL/GenBank/DDBJ whole genome shotgun (WGS) entry which is preliminary data.</text>
</comment>
<evidence type="ECO:0000259" key="2">
    <source>
        <dbReference type="Pfam" id="PF01627"/>
    </source>
</evidence>
<dbReference type="Pfam" id="PF01627">
    <property type="entry name" value="Hpt"/>
    <property type="match status" value="1"/>
</dbReference>
<gene>
    <name evidence="3" type="ORF">GCM10008179_31890</name>
</gene>
<organism evidence="3 4">
    <name type="scientific">Hansschlegelia plantiphila</name>
    <dbReference type="NCBI Taxonomy" id="374655"/>
    <lineage>
        <taxon>Bacteria</taxon>
        <taxon>Pseudomonadati</taxon>
        <taxon>Pseudomonadota</taxon>
        <taxon>Alphaproteobacteria</taxon>
        <taxon>Hyphomicrobiales</taxon>
        <taxon>Methylopilaceae</taxon>
        <taxon>Hansschlegelia</taxon>
    </lineage>
</organism>
<evidence type="ECO:0000313" key="4">
    <source>
        <dbReference type="Proteomes" id="UP001143372"/>
    </source>
</evidence>
<reference evidence="3" key="1">
    <citation type="journal article" date="2014" name="Int. J. Syst. Evol. Microbiol.">
        <title>Complete genome sequence of Corynebacterium casei LMG S-19264T (=DSM 44701T), isolated from a smear-ripened cheese.</title>
        <authorList>
            <consortium name="US DOE Joint Genome Institute (JGI-PGF)"/>
            <person name="Walter F."/>
            <person name="Albersmeier A."/>
            <person name="Kalinowski J."/>
            <person name="Ruckert C."/>
        </authorList>
    </citation>
    <scope>NUCLEOTIDE SEQUENCE</scope>
    <source>
        <strain evidence="3">VKM B-2347</strain>
    </source>
</reference>
<name>A0A9W6MX06_9HYPH</name>
<dbReference type="AlphaFoldDB" id="A0A9W6MX06"/>
<protein>
    <recommendedName>
        <fullName evidence="2">HPt domain-containing protein</fullName>
    </recommendedName>
</protein>
<accession>A0A9W6MX06</accession>
<keyword evidence="1" id="KW-0902">Two-component regulatory system</keyword>
<dbReference type="SUPFAM" id="SSF47226">
    <property type="entry name" value="Histidine-containing phosphotransfer domain, HPT domain"/>
    <property type="match status" value="1"/>
</dbReference>
<dbReference type="InterPro" id="IPR008207">
    <property type="entry name" value="Sig_transdc_His_kin_Hpt_dom"/>
</dbReference>
<dbReference type="GO" id="GO:0000160">
    <property type="term" value="P:phosphorelay signal transduction system"/>
    <property type="evidence" value="ECO:0007669"/>
    <property type="project" value="UniProtKB-KW"/>
</dbReference>
<proteinExistence type="predicted"/>
<dbReference type="EMBL" id="BSFI01000022">
    <property type="protein sequence ID" value="GLK69551.1"/>
    <property type="molecule type" value="Genomic_DNA"/>
</dbReference>
<sequence>MMSDTSDHGAARARLSDSIAGIRARFVEGFAERAHELSALAREAGQPDGASARQTLRLKLHNLVGSAPTIGLPALGLRITQIEAALASAPPGSLDARLANRLAGEIEALAQDRNVLRQSNQ</sequence>
<keyword evidence="4" id="KW-1185">Reference proteome</keyword>
<feature type="domain" description="HPt" evidence="2">
    <location>
        <begin position="25"/>
        <end position="111"/>
    </location>
</feature>
<dbReference type="GO" id="GO:0004672">
    <property type="term" value="F:protein kinase activity"/>
    <property type="evidence" value="ECO:0007669"/>
    <property type="project" value="UniProtKB-ARBA"/>
</dbReference>
<evidence type="ECO:0000313" key="3">
    <source>
        <dbReference type="EMBL" id="GLK69551.1"/>
    </source>
</evidence>
<dbReference type="InterPro" id="IPR036641">
    <property type="entry name" value="HPT_dom_sf"/>
</dbReference>
<reference evidence="3" key="2">
    <citation type="submission" date="2023-01" db="EMBL/GenBank/DDBJ databases">
        <authorList>
            <person name="Sun Q."/>
            <person name="Evtushenko L."/>
        </authorList>
    </citation>
    <scope>NUCLEOTIDE SEQUENCE</scope>
    <source>
        <strain evidence="3">VKM B-2347</strain>
    </source>
</reference>
<dbReference type="Proteomes" id="UP001143372">
    <property type="component" value="Unassembled WGS sequence"/>
</dbReference>